<evidence type="ECO:0000256" key="4">
    <source>
        <dbReference type="ARBA" id="ARBA00022618"/>
    </source>
</evidence>
<comment type="subcellular location">
    <subcellularLocation>
        <location evidence="1">Cytoplasm</location>
    </subcellularLocation>
</comment>
<comment type="similarity">
    <text evidence="11">Belongs to the EPSP synthase family. MurA subfamily.</text>
</comment>
<keyword evidence="9" id="KW-0961">Cell wall biogenesis/degradation</keyword>
<evidence type="ECO:0000256" key="14">
    <source>
        <dbReference type="ARBA" id="ARBA00042443"/>
    </source>
</evidence>
<comment type="function">
    <text evidence="10">Cell wall formation. Adds enolpyruvyl to UDP-N-acetylglucosamine.</text>
</comment>
<accession>A0ABN1PY70</accession>
<dbReference type="InterPro" id="IPR001986">
    <property type="entry name" value="Enolpyruvate_Tfrase_dom"/>
</dbReference>
<evidence type="ECO:0000256" key="7">
    <source>
        <dbReference type="ARBA" id="ARBA00022984"/>
    </source>
</evidence>
<comment type="caution">
    <text evidence="18">The sequence shown here is derived from an EMBL/GenBank/DDBJ whole genome shotgun (WGS) entry which is preliminary data.</text>
</comment>
<comment type="pathway">
    <text evidence="2">Cell wall biogenesis; peptidoglycan biosynthesis.</text>
</comment>
<protein>
    <recommendedName>
        <fullName evidence="13">UDP-N-acetylglucosamine 1-carboxyvinyltransferase</fullName>
        <ecNumber evidence="12">2.5.1.7</ecNumber>
    </recommendedName>
    <alternativeName>
        <fullName evidence="14">Enoylpyruvate transferase</fullName>
    </alternativeName>
    <alternativeName>
        <fullName evidence="15">UDP-N-acetylglucosamine enolpyruvyl transferase</fullName>
    </alternativeName>
</protein>
<dbReference type="Proteomes" id="UP001501578">
    <property type="component" value="Unassembled WGS sequence"/>
</dbReference>
<evidence type="ECO:0000256" key="2">
    <source>
        <dbReference type="ARBA" id="ARBA00004752"/>
    </source>
</evidence>
<keyword evidence="4" id="KW-0132">Cell division</keyword>
<dbReference type="InterPro" id="IPR050068">
    <property type="entry name" value="MurA_subfamily"/>
</dbReference>
<comment type="catalytic activity">
    <reaction evidence="16">
        <text>phosphoenolpyruvate + UDP-N-acetyl-alpha-D-glucosamine = UDP-N-acetyl-3-O-(1-carboxyvinyl)-alpha-D-glucosamine + phosphate</text>
        <dbReference type="Rhea" id="RHEA:18681"/>
        <dbReference type="ChEBI" id="CHEBI:43474"/>
        <dbReference type="ChEBI" id="CHEBI:57705"/>
        <dbReference type="ChEBI" id="CHEBI:58702"/>
        <dbReference type="ChEBI" id="CHEBI:68483"/>
        <dbReference type="EC" id="2.5.1.7"/>
    </reaction>
</comment>
<keyword evidence="8" id="KW-0131">Cell cycle</keyword>
<dbReference type="InterPro" id="IPR036968">
    <property type="entry name" value="Enolpyruvate_Tfrase_sf"/>
</dbReference>
<evidence type="ECO:0000313" key="18">
    <source>
        <dbReference type="EMBL" id="GAA0935085.1"/>
    </source>
</evidence>
<dbReference type="Pfam" id="PF00275">
    <property type="entry name" value="EPSP_synthase"/>
    <property type="match status" value="1"/>
</dbReference>
<evidence type="ECO:0000256" key="8">
    <source>
        <dbReference type="ARBA" id="ARBA00023306"/>
    </source>
</evidence>
<keyword evidence="3" id="KW-0963">Cytoplasm</keyword>
<evidence type="ECO:0000256" key="16">
    <source>
        <dbReference type="ARBA" id="ARBA00047527"/>
    </source>
</evidence>
<dbReference type="SUPFAM" id="SSF55205">
    <property type="entry name" value="EPT/RTPC-like"/>
    <property type="match status" value="1"/>
</dbReference>
<evidence type="ECO:0000256" key="12">
    <source>
        <dbReference type="ARBA" id="ARBA00039108"/>
    </source>
</evidence>
<dbReference type="PANTHER" id="PTHR43783:SF1">
    <property type="entry name" value="UDP-N-ACETYLGLUCOSAMINE 1-CARBOXYVINYLTRANSFERASE"/>
    <property type="match status" value="1"/>
</dbReference>
<evidence type="ECO:0000259" key="17">
    <source>
        <dbReference type="Pfam" id="PF00275"/>
    </source>
</evidence>
<dbReference type="InterPro" id="IPR013792">
    <property type="entry name" value="RNA3'P_cycl/enolpyr_Trfase_a/b"/>
</dbReference>
<dbReference type="Gene3D" id="3.65.10.10">
    <property type="entry name" value="Enolpyruvate transferase domain"/>
    <property type="match status" value="2"/>
</dbReference>
<proteinExistence type="inferred from homology"/>
<feature type="domain" description="Enolpyruvate transferase" evidence="17">
    <location>
        <begin position="16"/>
        <end position="410"/>
    </location>
</feature>
<evidence type="ECO:0000256" key="15">
    <source>
        <dbReference type="ARBA" id="ARBA00042842"/>
    </source>
</evidence>
<dbReference type="PANTHER" id="PTHR43783">
    <property type="entry name" value="UDP-N-ACETYLGLUCOSAMINE 1-CARBOXYVINYLTRANSFERASE"/>
    <property type="match status" value="1"/>
</dbReference>
<reference evidence="18 19" key="1">
    <citation type="journal article" date="2019" name="Int. J. Syst. Evol. Microbiol.">
        <title>The Global Catalogue of Microorganisms (GCM) 10K type strain sequencing project: providing services to taxonomists for standard genome sequencing and annotation.</title>
        <authorList>
            <consortium name="The Broad Institute Genomics Platform"/>
            <consortium name="The Broad Institute Genome Sequencing Center for Infectious Disease"/>
            <person name="Wu L."/>
            <person name="Ma J."/>
        </authorList>
    </citation>
    <scope>NUCLEOTIDE SEQUENCE [LARGE SCALE GENOMIC DNA]</scope>
    <source>
        <strain evidence="18 19">JCM 11136</strain>
    </source>
</reference>
<evidence type="ECO:0000256" key="6">
    <source>
        <dbReference type="ARBA" id="ARBA00022960"/>
    </source>
</evidence>
<keyword evidence="7" id="KW-0573">Peptidoglycan synthesis</keyword>
<dbReference type="RefSeq" id="WP_343951715.1">
    <property type="nucleotide sequence ID" value="NZ_BAAAHQ010000023.1"/>
</dbReference>
<evidence type="ECO:0000256" key="3">
    <source>
        <dbReference type="ARBA" id="ARBA00022490"/>
    </source>
</evidence>
<organism evidence="18 19">
    <name type="scientific">Nonomuraea longicatena</name>
    <dbReference type="NCBI Taxonomy" id="83682"/>
    <lineage>
        <taxon>Bacteria</taxon>
        <taxon>Bacillati</taxon>
        <taxon>Actinomycetota</taxon>
        <taxon>Actinomycetes</taxon>
        <taxon>Streptosporangiales</taxon>
        <taxon>Streptosporangiaceae</taxon>
        <taxon>Nonomuraea</taxon>
    </lineage>
</organism>
<evidence type="ECO:0000256" key="13">
    <source>
        <dbReference type="ARBA" id="ARBA00039754"/>
    </source>
</evidence>
<keyword evidence="6" id="KW-0133">Cell shape</keyword>
<evidence type="ECO:0000256" key="9">
    <source>
        <dbReference type="ARBA" id="ARBA00023316"/>
    </source>
</evidence>
<keyword evidence="19" id="KW-1185">Reference proteome</keyword>
<evidence type="ECO:0000256" key="5">
    <source>
        <dbReference type="ARBA" id="ARBA00022679"/>
    </source>
</evidence>
<gene>
    <name evidence="18" type="primary">murA_3</name>
    <name evidence="18" type="ORF">GCM10009560_42910</name>
</gene>
<dbReference type="EC" id="2.5.1.7" evidence="12"/>
<evidence type="ECO:0000256" key="11">
    <source>
        <dbReference type="ARBA" id="ARBA00038367"/>
    </source>
</evidence>
<evidence type="ECO:0000256" key="1">
    <source>
        <dbReference type="ARBA" id="ARBA00004496"/>
    </source>
</evidence>
<name>A0ABN1PY70_9ACTN</name>
<sequence>MIQHIGSDLPHKLLIRGGQPLKGTIAVDSSKNAALPLIAAAATVGHPVTLTNVPSSQDVCMLVQLLHATGTRAVLDAANVLYTTPDPGRRGEVDRGLATGTRGSYYLVPALLASGRAELPWPGGCALGDRGMELHFAVYEAFGDTVHTCESGYRITTREEQPPTRVEIRLPFPSRGATVAAILRAILAQRPMLLRGPNTSPEVTGLVRALHRSGHEVAYLPDGTLTFEPGPCWPAVWTVPGDKIEAGTLLCALAATGGRGRVHGVDPAHLTPLLDLLTELGFPITRDRDAVELDAPAQLTGAPLHALASITSLSSPSCLDADFEPPLMALALTLPGRLHTFQDEINPGRHANLVPQLRKLGAVITESSRTACHLTGPQRLTGATVEATDIRTGAALLVAALAASGTTVLTGLRRGHPDLPGKLHALGADIATLA</sequence>
<dbReference type="EMBL" id="BAAAHQ010000023">
    <property type="protein sequence ID" value="GAA0935085.1"/>
    <property type="molecule type" value="Genomic_DNA"/>
</dbReference>
<evidence type="ECO:0000256" key="10">
    <source>
        <dbReference type="ARBA" id="ARBA00037534"/>
    </source>
</evidence>
<evidence type="ECO:0000313" key="19">
    <source>
        <dbReference type="Proteomes" id="UP001501578"/>
    </source>
</evidence>
<keyword evidence="5" id="KW-0808">Transferase</keyword>